<evidence type="ECO:0000256" key="1">
    <source>
        <dbReference type="HAMAP-Rule" id="MF_00386"/>
    </source>
</evidence>
<dbReference type="PANTHER" id="PTHR33383:SF1">
    <property type="entry name" value="MEMBRANE PROTEIN INSERTION EFFICIENCY FACTOR-RELATED"/>
    <property type="match status" value="1"/>
</dbReference>
<keyword evidence="1" id="KW-0472">Membrane</keyword>
<dbReference type="EMBL" id="JAACYS010000034">
    <property type="protein sequence ID" value="NCU17792.1"/>
    <property type="molecule type" value="Genomic_DNA"/>
</dbReference>
<gene>
    <name evidence="2" type="primary">yidD</name>
    <name evidence="2" type="ORF">GW534_08600</name>
</gene>
<dbReference type="PANTHER" id="PTHR33383">
    <property type="entry name" value="MEMBRANE PROTEIN INSERTION EFFICIENCY FACTOR-RELATED"/>
    <property type="match status" value="1"/>
</dbReference>
<dbReference type="Proteomes" id="UP000743899">
    <property type="component" value="Unassembled WGS sequence"/>
</dbReference>
<comment type="function">
    <text evidence="1">Could be involved in insertion of integral membrane proteins into the membrane.</text>
</comment>
<dbReference type="Pfam" id="PF01809">
    <property type="entry name" value="YidD"/>
    <property type="match status" value="1"/>
</dbReference>
<accession>A0ABX0A4P7</accession>
<keyword evidence="1" id="KW-1003">Cell membrane</keyword>
<dbReference type="SMART" id="SM01234">
    <property type="entry name" value="Haemolytic"/>
    <property type="match status" value="1"/>
</dbReference>
<protein>
    <recommendedName>
        <fullName evidence="1">Putative membrane protein insertion efficiency factor</fullName>
    </recommendedName>
</protein>
<organism evidence="2 3">
    <name type="scientific">Pallidibacillus pasinlerensis</name>
    <dbReference type="NCBI Taxonomy" id="2703818"/>
    <lineage>
        <taxon>Bacteria</taxon>
        <taxon>Bacillati</taxon>
        <taxon>Bacillota</taxon>
        <taxon>Bacilli</taxon>
        <taxon>Bacillales</taxon>
        <taxon>Bacillaceae</taxon>
        <taxon>Pallidibacillus</taxon>
    </lineage>
</organism>
<dbReference type="RefSeq" id="WP_161920623.1">
    <property type="nucleotide sequence ID" value="NZ_JAACYS010000034.1"/>
</dbReference>
<comment type="subcellular location">
    <subcellularLocation>
        <location evidence="1">Cell membrane</location>
        <topology evidence="1">Peripheral membrane protein</topology>
        <orientation evidence="1">Cytoplasmic side</orientation>
    </subcellularLocation>
</comment>
<proteinExistence type="inferred from homology"/>
<dbReference type="NCBIfam" id="TIGR00278">
    <property type="entry name" value="membrane protein insertion efficiency factor YidD"/>
    <property type="match status" value="1"/>
</dbReference>
<comment type="caution">
    <text evidence="2">The sequence shown here is derived from an EMBL/GenBank/DDBJ whole genome shotgun (WGS) entry which is preliminary data.</text>
</comment>
<reference evidence="2 3" key="1">
    <citation type="submission" date="2020-01" db="EMBL/GenBank/DDBJ databases">
        <title>A novel Bacillus sp. from Pasinler.</title>
        <authorList>
            <person name="Adiguzel A."/>
            <person name="Ay H."/>
            <person name="Baltaci M.O."/>
        </authorList>
    </citation>
    <scope>NUCLEOTIDE SEQUENCE [LARGE SCALE GENOMIC DNA]</scope>
    <source>
        <strain evidence="2 3">P1</strain>
    </source>
</reference>
<keyword evidence="3" id="KW-1185">Reference proteome</keyword>
<evidence type="ECO:0000313" key="2">
    <source>
        <dbReference type="EMBL" id="NCU17792.1"/>
    </source>
</evidence>
<evidence type="ECO:0000313" key="3">
    <source>
        <dbReference type="Proteomes" id="UP000743899"/>
    </source>
</evidence>
<sequence>MLKKIFIYFIRFYQKFISPMKPPSCRFHPTCSQYGIEAIQRFGALKGGYLTVRRILKCHPFHKGGWDPVPEKWPPKNDSQKHSK</sequence>
<comment type="similarity">
    <text evidence="1">Belongs to the UPF0161 family.</text>
</comment>
<dbReference type="InterPro" id="IPR002696">
    <property type="entry name" value="Membr_insert_effic_factor_YidD"/>
</dbReference>
<name>A0ABX0A4P7_9BACI</name>
<dbReference type="HAMAP" id="MF_00386">
    <property type="entry name" value="UPF0161_YidD"/>
    <property type="match status" value="1"/>
</dbReference>